<sequence length="77" mass="8404">VPRADHLSCWSLKATDGRNGYWSGAIYNETLLFWTSLAAAVNEAKIGVEVAKKGARNEEIMKKSLEAKTATHANALK</sequence>
<gene>
    <name evidence="1" type="ORF">PIB30_104850</name>
</gene>
<name>A0ABU6YXA8_9FABA</name>
<proteinExistence type="predicted"/>
<feature type="non-terminal residue" evidence="1">
    <location>
        <position position="1"/>
    </location>
</feature>
<organism evidence="1 2">
    <name type="scientific">Stylosanthes scabra</name>
    <dbReference type="NCBI Taxonomy" id="79078"/>
    <lineage>
        <taxon>Eukaryota</taxon>
        <taxon>Viridiplantae</taxon>
        <taxon>Streptophyta</taxon>
        <taxon>Embryophyta</taxon>
        <taxon>Tracheophyta</taxon>
        <taxon>Spermatophyta</taxon>
        <taxon>Magnoliopsida</taxon>
        <taxon>eudicotyledons</taxon>
        <taxon>Gunneridae</taxon>
        <taxon>Pentapetalae</taxon>
        <taxon>rosids</taxon>
        <taxon>fabids</taxon>
        <taxon>Fabales</taxon>
        <taxon>Fabaceae</taxon>
        <taxon>Papilionoideae</taxon>
        <taxon>50 kb inversion clade</taxon>
        <taxon>dalbergioids sensu lato</taxon>
        <taxon>Dalbergieae</taxon>
        <taxon>Pterocarpus clade</taxon>
        <taxon>Stylosanthes</taxon>
    </lineage>
</organism>
<comment type="caution">
    <text evidence="1">The sequence shown here is derived from an EMBL/GenBank/DDBJ whole genome shotgun (WGS) entry which is preliminary data.</text>
</comment>
<evidence type="ECO:0000313" key="2">
    <source>
        <dbReference type="Proteomes" id="UP001341840"/>
    </source>
</evidence>
<keyword evidence="2" id="KW-1185">Reference proteome</keyword>
<feature type="non-terminal residue" evidence="1">
    <location>
        <position position="77"/>
    </location>
</feature>
<dbReference type="Proteomes" id="UP001341840">
    <property type="component" value="Unassembled WGS sequence"/>
</dbReference>
<dbReference type="EMBL" id="JASCZI010245363">
    <property type="protein sequence ID" value="MED6214620.1"/>
    <property type="molecule type" value="Genomic_DNA"/>
</dbReference>
<evidence type="ECO:0000313" key="1">
    <source>
        <dbReference type="EMBL" id="MED6214620.1"/>
    </source>
</evidence>
<accession>A0ABU6YXA8</accession>
<protein>
    <submittedName>
        <fullName evidence="1">Uncharacterized protein</fullName>
    </submittedName>
</protein>
<reference evidence="1 2" key="1">
    <citation type="journal article" date="2023" name="Plants (Basel)">
        <title>Bridging the Gap: Combining Genomics and Transcriptomics Approaches to Understand Stylosanthes scabra, an Orphan Legume from the Brazilian Caatinga.</title>
        <authorList>
            <person name="Ferreira-Neto J.R.C."/>
            <person name="da Silva M.D."/>
            <person name="Binneck E."/>
            <person name="de Melo N.F."/>
            <person name="da Silva R.H."/>
            <person name="de Melo A.L.T.M."/>
            <person name="Pandolfi V."/>
            <person name="Bustamante F.O."/>
            <person name="Brasileiro-Vidal A.C."/>
            <person name="Benko-Iseppon A.M."/>
        </authorList>
    </citation>
    <scope>NUCLEOTIDE SEQUENCE [LARGE SCALE GENOMIC DNA]</scope>
    <source>
        <tissue evidence="1">Leaves</tissue>
    </source>
</reference>